<dbReference type="InterPro" id="IPR016166">
    <property type="entry name" value="FAD-bd_PCMH"/>
</dbReference>
<dbReference type="Pfam" id="PF08031">
    <property type="entry name" value="BBE"/>
    <property type="match status" value="1"/>
</dbReference>
<evidence type="ECO:0000313" key="5">
    <source>
        <dbReference type="EMBL" id="CEJ79819.1"/>
    </source>
</evidence>
<feature type="domain" description="FAD-binding PCMH-type" evidence="4">
    <location>
        <begin position="112"/>
        <end position="290"/>
    </location>
</feature>
<dbReference type="InterPro" id="IPR012951">
    <property type="entry name" value="BBE"/>
</dbReference>
<name>A0A0A1T396_9HYPO</name>
<dbReference type="AlphaFoldDB" id="A0A0A1T396"/>
<reference evidence="5 6" key="1">
    <citation type="journal article" date="2015" name="Genome Announc.">
        <title>Draft Genome Sequence and Gene Annotation of the Entomopathogenic Fungus Verticillium hemipterigenum.</title>
        <authorList>
            <person name="Horn F."/>
            <person name="Habel A."/>
            <person name="Scharf D.H."/>
            <person name="Dworschak J."/>
            <person name="Brakhage A.A."/>
            <person name="Guthke R."/>
            <person name="Hertweck C."/>
            <person name="Linde J."/>
        </authorList>
    </citation>
    <scope>NUCLEOTIDE SEQUENCE [LARGE SCALE GENOMIC DNA]</scope>
</reference>
<protein>
    <recommendedName>
        <fullName evidence="4">FAD-binding PCMH-type domain-containing protein</fullName>
    </recommendedName>
</protein>
<feature type="signal peptide" evidence="3">
    <location>
        <begin position="1"/>
        <end position="19"/>
    </location>
</feature>
<accession>A0A0A1T396</accession>
<dbReference type="SUPFAM" id="SSF56176">
    <property type="entry name" value="FAD-binding/transporter-associated domain-like"/>
    <property type="match status" value="1"/>
</dbReference>
<keyword evidence="2" id="KW-0560">Oxidoreductase</keyword>
<dbReference type="HOGENOM" id="CLU_018354_4_2_1"/>
<feature type="chain" id="PRO_5001979335" description="FAD-binding PCMH-type domain-containing protein" evidence="3">
    <location>
        <begin position="20"/>
        <end position="558"/>
    </location>
</feature>
<dbReference type="STRING" id="1531966.A0A0A1T396"/>
<organism evidence="5 6">
    <name type="scientific">[Torrubiella] hemipterigena</name>
    <dbReference type="NCBI Taxonomy" id="1531966"/>
    <lineage>
        <taxon>Eukaryota</taxon>
        <taxon>Fungi</taxon>
        <taxon>Dikarya</taxon>
        <taxon>Ascomycota</taxon>
        <taxon>Pezizomycotina</taxon>
        <taxon>Sordariomycetes</taxon>
        <taxon>Hypocreomycetidae</taxon>
        <taxon>Hypocreales</taxon>
        <taxon>Clavicipitaceae</taxon>
        <taxon>Clavicipitaceae incertae sedis</taxon>
        <taxon>'Torrubiella' clade</taxon>
    </lineage>
</organism>
<dbReference type="Pfam" id="PF01565">
    <property type="entry name" value="FAD_binding_4"/>
    <property type="match status" value="1"/>
</dbReference>
<dbReference type="InterPro" id="IPR016169">
    <property type="entry name" value="FAD-bd_PCMH_sub2"/>
</dbReference>
<dbReference type="InterPro" id="IPR036318">
    <property type="entry name" value="FAD-bd_PCMH-like_sf"/>
</dbReference>
<evidence type="ECO:0000313" key="6">
    <source>
        <dbReference type="Proteomes" id="UP000039046"/>
    </source>
</evidence>
<dbReference type="OrthoDB" id="9983560at2759"/>
<dbReference type="Gene3D" id="3.30.465.10">
    <property type="match status" value="2"/>
</dbReference>
<dbReference type="GO" id="GO:0016491">
    <property type="term" value="F:oxidoreductase activity"/>
    <property type="evidence" value="ECO:0007669"/>
    <property type="project" value="UniProtKB-KW"/>
</dbReference>
<dbReference type="GO" id="GO:0071949">
    <property type="term" value="F:FAD binding"/>
    <property type="evidence" value="ECO:0007669"/>
    <property type="project" value="InterPro"/>
</dbReference>
<evidence type="ECO:0000256" key="3">
    <source>
        <dbReference type="SAM" id="SignalP"/>
    </source>
</evidence>
<dbReference type="PANTHER" id="PTHR13878">
    <property type="entry name" value="GULONOLACTONE OXIDASE"/>
    <property type="match status" value="1"/>
</dbReference>
<keyword evidence="3" id="KW-0732">Signal</keyword>
<proteinExistence type="inferred from homology"/>
<evidence type="ECO:0000256" key="2">
    <source>
        <dbReference type="ARBA" id="ARBA00023002"/>
    </source>
</evidence>
<dbReference type="InterPro" id="IPR006094">
    <property type="entry name" value="Oxid_FAD_bind_N"/>
</dbReference>
<sequence length="558" mass="61864">MNFLTLLAHLAGLASSAAATNPSCRYIPGDAGWPDDSKWTSLNRTVHGQLIRTLPAGHVCHDPTYNEALCKDLQAKWGDPFFKTSLVEGVLTPSFVNNSCDPFGHRDDPCEIGGYTQYSINVTSPEDVAAGIAFARRHNVRIVVKNTGHDFLGRSSAFGSLSLWTHNLKSKHVIDNYKSKGYNGPALKVGAGVQVREANEFIDKHGYMMVGGECPSVGLSGGYTAGGGHGPLSSEVGLAADQTLEFEAITADGKLIRAAPDENEDLYWALSGGGPGYAVVWSATYRIFPDRKMVGTNLIFDKSDRKTADQDYWDVIEFWHSMAPNITDTGGYTYTGYNDSHFEMTPLFSPKQTREQVLALLKPLHDKLDSLGMKYTSNTTEWSGYLPAWREYFNWNEGGVQDNHGGSRLIPRKVILEKPKELNAVIRKLTVEIGAVQEMTIGVKSPSNNNNAVNPAWRDADIFFLISELLPEYTAAGIDDRLTHGWADLLREVAPNSGTYMNEADVYEVNWQQSFYGDHYPRLLQIKHKYDPHAVFYGTTMVGSEAWQRKDDGRLCRT</sequence>
<dbReference type="EMBL" id="CDHN01000001">
    <property type="protein sequence ID" value="CEJ79819.1"/>
    <property type="molecule type" value="Genomic_DNA"/>
</dbReference>
<keyword evidence="6" id="KW-1185">Reference proteome</keyword>
<dbReference type="InterPro" id="IPR050432">
    <property type="entry name" value="FAD-linked_Oxidoreductases_BP"/>
</dbReference>
<evidence type="ECO:0000256" key="1">
    <source>
        <dbReference type="ARBA" id="ARBA00005466"/>
    </source>
</evidence>
<dbReference type="PROSITE" id="PS51387">
    <property type="entry name" value="FAD_PCMH"/>
    <property type="match status" value="1"/>
</dbReference>
<evidence type="ECO:0000259" key="4">
    <source>
        <dbReference type="PROSITE" id="PS51387"/>
    </source>
</evidence>
<gene>
    <name evidence="5" type="ORF">VHEMI00036</name>
</gene>
<comment type="similarity">
    <text evidence="1">Belongs to the oxygen-dependent FAD-linked oxidoreductase family.</text>
</comment>
<dbReference type="PANTHER" id="PTHR13878:SF91">
    <property type="entry name" value="FAD BINDING DOMAIN PROTEIN (AFU_ORTHOLOGUE AFUA_6G12070)-RELATED"/>
    <property type="match status" value="1"/>
</dbReference>
<dbReference type="Proteomes" id="UP000039046">
    <property type="component" value="Unassembled WGS sequence"/>
</dbReference>